<evidence type="ECO:0000313" key="5">
    <source>
        <dbReference type="EMBL" id="NWK07830.1"/>
    </source>
</evidence>
<evidence type="ECO:0000313" key="6">
    <source>
        <dbReference type="EMBL" id="NWK08783.1"/>
    </source>
</evidence>
<evidence type="ECO:0000313" key="9">
    <source>
        <dbReference type="Proteomes" id="UP000535457"/>
    </source>
</evidence>
<evidence type="ECO:0000313" key="13">
    <source>
        <dbReference type="Proteomes" id="UP000587702"/>
    </source>
</evidence>
<sequence length="151" mass="17702">MKCLSVSQPFADLIISGKKIIELRKWNTNFRGEFLIHAPIKIRIEDCKRLKINKKLVTGAIIGKAELYEVKKYNSVKEIKADQKFHLASKNFHGKTFGFMLKDVKSFRIPISCKGKLGFFEIDFPKIEIKDRELVTDIIDEEYRYQWIGHH</sequence>
<evidence type="ECO:0000313" key="10">
    <source>
        <dbReference type="Proteomes" id="UP000547822"/>
    </source>
</evidence>
<evidence type="ECO:0000313" key="2">
    <source>
        <dbReference type="EMBL" id="NWJ20463.1"/>
    </source>
</evidence>
<organism evidence="5 12">
    <name type="scientific">Marine Group I thaumarchaeote</name>
    <dbReference type="NCBI Taxonomy" id="2511932"/>
    <lineage>
        <taxon>Archaea</taxon>
        <taxon>Nitrososphaerota</taxon>
        <taxon>Marine Group I</taxon>
    </lineage>
</organism>
<name>A0A7K4NZY7_9ARCH</name>
<dbReference type="InterPro" id="IPR015947">
    <property type="entry name" value="PUA-like_sf"/>
</dbReference>
<evidence type="ECO:0000259" key="1">
    <source>
        <dbReference type="Pfam" id="PF04266"/>
    </source>
</evidence>
<dbReference type="Gene3D" id="2.30.130.30">
    <property type="entry name" value="Hypothetical protein"/>
    <property type="match status" value="1"/>
</dbReference>
<dbReference type="EMBL" id="JACATJ010000003">
    <property type="protein sequence ID" value="NWK08783.1"/>
    <property type="molecule type" value="Genomic_DNA"/>
</dbReference>
<evidence type="ECO:0000313" key="3">
    <source>
        <dbReference type="EMBL" id="NWJ84100.1"/>
    </source>
</evidence>
<dbReference type="EMBL" id="JACATI010000005">
    <property type="protein sequence ID" value="NWJ20463.1"/>
    <property type="molecule type" value="Genomic_DNA"/>
</dbReference>
<evidence type="ECO:0000313" key="12">
    <source>
        <dbReference type="Proteomes" id="UP000559282"/>
    </source>
</evidence>
<dbReference type="Proteomes" id="UP000549797">
    <property type="component" value="Unassembled WGS sequence"/>
</dbReference>
<dbReference type="Pfam" id="PF04266">
    <property type="entry name" value="ASCH"/>
    <property type="match status" value="1"/>
</dbReference>
<evidence type="ECO:0000313" key="4">
    <source>
        <dbReference type="EMBL" id="NWK00885.1"/>
    </source>
</evidence>
<feature type="domain" description="ASCH" evidence="1">
    <location>
        <begin position="4"/>
        <end position="85"/>
    </location>
</feature>
<evidence type="ECO:0000313" key="11">
    <source>
        <dbReference type="Proteomes" id="UP000549797"/>
    </source>
</evidence>
<gene>
    <name evidence="4" type="ORF">HX840_03130</name>
    <name evidence="5" type="ORF">HX847_05400</name>
    <name evidence="6" type="ORF">HX852_03210</name>
    <name evidence="7" type="ORF">HX853_02910</name>
    <name evidence="3" type="ORF">HX854_05175</name>
    <name evidence="2" type="ORF">HX860_05280</name>
</gene>
<evidence type="ECO:0000313" key="7">
    <source>
        <dbReference type="EMBL" id="NWK13577.1"/>
    </source>
</evidence>
<dbReference type="Proteomes" id="UP000559282">
    <property type="component" value="Unassembled WGS sequence"/>
</dbReference>
<dbReference type="Proteomes" id="UP000535457">
    <property type="component" value="Unassembled WGS sequence"/>
</dbReference>
<dbReference type="AlphaFoldDB" id="A0A7K4NZY7"/>
<dbReference type="EMBL" id="JACATD010000003">
    <property type="protein sequence ID" value="NWK00885.1"/>
    <property type="molecule type" value="Genomic_DNA"/>
</dbReference>
<protein>
    <submittedName>
        <fullName evidence="5">ASCH domain-containing protein</fullName>
    </submittedName>
</protein>
<comment type="caution">
    <text evidence="5">The sequence shown here is derived from an EMBL/GenBank/DDBJ whole genome shotgun (WGS) entry which is preliminary data.</text>
</comment>
<reference evidence="8 9" key="1">
    <citation type="journal article" date="2019" name="Environ. Microbiol.">
        <title>Genomics insights into ecotype formation of ammonia-oxidizing archaea in the deep ocean.</title>
        <authorList>
            <person name="Wang Y."/>
            <person name="Huang J.M."/>
            <person name="Cui G.J."/>
            <person name="Nunoura T."/>
            <person name="Takaki Y."/>
            <person name="Li W.L."/>
            <person name="Li J."/>
            <person name="Gao Z.M."/>
            <person name="Takai K."/>
            <person name="Zhang A.Q."/>
            <person name="Stepanauskas R."/>
        </authorList>
    </citation>
    <scope>NUCLEOTIDE SEQUENCE [LARGE SCALE GENOMIC DNA]</scope>
    <source>
        <strain evidence="6 11">D1a</strain>
        <strain evidence="2 13">L14</strain>
        <strain evidence="7 9">L19a</strain>
        <strain evidence="5 12">T1C4</strain>
        <strain evidence="4 10">T1L9</strain>
        <strain evidence="3 8">T3L1</strain>
    </source>
</reference>
<dbReference type="SUPFAM" id="SSF88697">
    <property type="entry name" value="PUA domain-like"/>
    <property type="match status" value="1"/>
</dbReference>
<reference evidence="5" key="2">
    <citation type="submission" date="2020-06" db="EMBL/GenBank/DDBJ databases">
        <authorList>
            <person name="Wang Y."/>
        </authorList>
    </citation>
    <scope>NUCLEOTIDE SEQUENCE</scope>
    <source>
        <strain evidence="6">D1a</strain>
        <strain evidence="2">L14</strain>
        <strain evidence="7">L19a</strain>
        <strain evidence="5">T1C4</strain>
        <strain evidence="4">T1L9</strain>
        <strain evidence="3">T3L1</strain>
    </source>
</reference>
<evidence type="ECO:0000313" key="8">
    <source>
        <dbReference type="Proteomes" id="UP000520052"/>
    </source>
</evidence>
<dbReference type="Proteomes" id="UP000547822">
    <property type="component" value="Unassembled WGS sequence"/>
</dbReference>
<dbReference type="Proteomes" id="UP000520052">
    <property type="component" value="Unassembled WGS sequence"/>
</dbReference>
<dbReference type="EMBL" id="JACATF010000021">
    <property type="protein sequence ID" value="NWK07830.1"/>
    <property type="molecule type" value="Genomic_DNA"/>
</dbReference>
<dbReference type="Proteomes" id="UP000587702">
    <property type="component" value="Unassembled WGS sequence"/>
</dbReference>
<accession>A0A7K4NZY7</accession>
<dbReference type="EMBL" id="JACATG010000003">
    <property type="protein sequence ID" value="NWK13577.1"/>
    <property type="molecule type" value="Genomic_DNA"/>
</dbReference>
<dbReference type="EMBL" id="JACATC010000005">
    <property type="protein sequence ID" value="NWJ84100.1"/>
    <property type="molecule type" value="Genomic_DNA"/>
</dbReference>
<proteinExistence type="predicted"/>
<dbReference type="InterPro" id="IPR007374">
    <property type="entry name" value="ASCH_domain"/>
</dbReference>